<comment type="subcellular location">
    <subcellularLocation>
        <location evidence="11">Cytoplasm</location>
    </subcellularLocation>
</comment>
<dbReference type="Gene3D" id="3.80.30.20">
    <property type="entry name" value="tm_1862 like domain"/>
    <property type="match status" value="1"/>
</dbReference>
<evidence type="ECO:0000256" key="8">
    <source>
        <dbReference type="ARBA" id="ARBA00023004"/>
    </source>
</evidence>
<dbReference type="Pfam" id="PF01938">
    <property type="entry name" value="TRAM"/>
    <property type="match status" value="1"/>
</dbReference>
<evidence type="ECO:0000256" key="1">
    <source>
        <dbReference type="ARBA" id="ARBA00003234"/>
    </source>
</evidence>
<dbReference type="SUPFAM" id="SSF102114">
    <property type="entry name" value="Radical SAM enzymes"/>
    <property type="match status" value="1"/>
</dbReference>
<dbReference type="InterPro" id="IPR058240">
    <property type="entry name" value="rSAM_sf"/>
</dbReference>
<evidence type="ECO:0000256" key="7">
    <source>
        <dbReference type="ARBA" id="ARBA00022723"/>
    </source>
</evidence>
<comment type="catalytic activity">
    <reaction evidence="11">
        <text>N(6)-dimethylallyladenosine(37) in tRNA + (sulfur carrier)-SH + AH2 + 2 S-adenosyl-L-methionine = 2-methylsulfanyl-N(6)-dimethylallyladenosine(37) in tRNA + (sulfur carrier)-H + 5'-deoxyadenosine + L-methionine + A + S-adenosyl-L-homocysteine + 2 H(+)</text>
        <dbReference type="Rhea" id="RHEA:37067"/>
        <dbReference type="Rhea" id="RHEA-COMP:10375"/>
        <dbReference type="Rhea" id="RHEA-COMP:10376"/>
        <dbReference type="Rhea" id="RHEA-COMP:14737"/>
        <dbReference type="Rhea" id="RHEA-COMP:14739"/>
        <dbReference type="ChEBI" id="CHEBI:13193"/>
        <dbReference type="ChEBI" id="CHEBI:15378"/>
        <dbReference type="ChEBI" id="CHEBI:17319"/>
        <dbReference type="ChEBI" id="CHEBI:17499"/>
        <dbReference type="ChEBI" id="CHEBI:29917"/>
        <dbReference type="ChEBI" id="CHEBI:57844"/>
        <dbReference type="ChEBI" id="CHEBI:57856"/>
        <dbReference type="ChEBI" id="CHEBI:59789"/>
        <dbReference type="ChEBI" id="CHEBI:64428"/>
        <dbReference type="ChEBI" id="CHEBI:74415"/>
        <dbReference type="ChEBI" id="CHEBI:74417"/>
        <dbReference type="EC" id="2.8.4.3"/>
    </reaction>
</comment>
<evidence type="ECO:0000256" key="5">
    <source>
        <dbReference type="ARBA" id="ARBA00022691"/>
    </source>
</evidence>
<dbReference type="PROSITE" id="PS51918">
    <property type="entry name" value="RADICAL_SAM"/>
    <property type="match status" value="1"/>
</dbReference>
<feature type="binding site" evidence="11">
    <location>
        <position position="112"/>
    </location>
    <ligand>
        <name>[4Fe-4S] cluster</name>
        <dbReference type="ChEBI" id="CHEBI:49883"/>
        <label>1</label>
    </ligand>
</feature>
<dbReference type="NCBIfam" id="TIGR01574">
    <property type="entry name" value="miaB-methiolase"/>
    <property type="match status" value="1"/>
</dbReference>
<dbReference type="PROSITE" id="PS51449">
    <property type="entry name" value="MTTASE_N"/>
    <property type="match status" value="1"/>
</dbReference>
<dbReference type="InterPro" id="IPR005839">
    <property type="entry name" value="Methylthiotransferase"/>
</dbReference>
<feature type="domain" description="Radical SAM core" evidence="14">
    <location>
        <begin position="174"/>
        <end position="404"/>
    </location>
</feature>
<feature type="binding site" evidence="11">
    <location>
        <position position="78"/>
    </location>
    <ligand>
        <name>[4Fe-4S] cluster</name>
        <dbReference type="ChEBI" id="CHEBI:49883"/>
        <label>1</label>
    </ligand>
</feature>
<keyword evidence="4 11" id="KW-0808">Transferase</keyword>
<evidence type="ECO:0000256" key="2">
    <source>
        <dbReference type="ARBA" id="ARBA00022485"/>
    </source>
</evidence>
<comment type="subunit">
    <text evidence="11">Monomer.</text>
</comment>
<dbReference type="SFLD" id="SFLDG01082">
    <property type="entry name" value="B12-binding_domain_containing"/>
    <property type="match status" value="1"/>
</dbReference>
<dbReference type="EMBL" id="MKIE01000002">
    <property type="protein sequence ID" value="OHW62886.1"/>
    <property type="molecule type" value="Genomic_DNA"/>
</dbReference>
<feature type="binding site" evidence="11">
    <location>
        <position position="42"/>
    </location>
    <ligand>
        <name>[4Fe-4S] cluster</name>
        <dbReference type="ChEBI" id="CHEBI:49883"/>
        <label>1</label>
    </ligand>
</feature>
<keyword evidence="7 11" id="KW-0479">Metal-binding</keyword>
<dbReference type="SFLD" id="SFLDF00273">
    <property type="entry name" value="(dimethylallyl)adenosine_tRNA"/>
    <property type="match status" value="1"/>
</dbReference>
<dbReference type="InterPro" id="IPR023404">
    <property type="entry name" value="rSAM_horseshoe"/>
</dbReference>
<dbReference type="EC" id="2.8.4.3" evidence="10 11"/>
<keyword evidence="9 11" id="KW-0411">Iron-sulfur</keyword>
<dbReference type="InterPro" id="IPR007197">
    <property type="entry name" value="rSAM"/>
</dbReference>
<accession>A0A1S1V8G8</accession>
<reference evidence="15 16" key="1">
    <citation type="submission" date="2016-09" db="EMBL/GenBank/DDBJ databases">
        <title>Genome sequence of Eubacterium angustum.</title>
        <authorList>
            <person name="Poehlein A."/>
            <person name="Daniel R."/>
        </authorList>
    </citation>
    <scope>NUCLEOTIDE SEQUENCE [LARGE SCALE GENOMIC DNA]</scope>
    <source>
        <strain evidence="15 16">DSM 1989</strain>
    </source>
</reference>
<dbReference type="InterPro" id="IPR020612">
    <property type="entry name" value="Methylthiotransferase_CS"/>
</dbReference>
<dbReference type="Gene3D" id="3.40.50.12160">
    <property type="entry name" value="Methylthiotransferase, N-terminal domain"/>
    <property type="match status" value="1"/>
</dbReference>
<dbReference type="InterPro" id="IPR013848">
    <property type="entry name" value="Methylthiotransferase_N"/>
</dbReference>
<evidence type="ECO:0000256" key="9">
    <source>
        <dbReference type="ARBA" id="ARBA00023014"/>
    </source>
</evidence>
<sequence length="472" mass="53758">MSEREITTVSQDELERQEVYIEALNRIDGKRKKSCYIETYGCQMNEHDSEKMEAILERLGYVGTETKEDADLILINTCLVRENAELKVYGKVGSLKHLKENNPEIILGICGCMMQQEEVRKVIKEKHSFMDLIFGTHNIHKLPEYIYKHNQQSGMIVDVWEDGGRIVEGVPSKRKFDHKALVNITFGCNNFCTYCIVPYTRGREKSREVEDILEEIRGLISEGCKEITLLGQNVNSYGKTLENRIAFADLLREIDKLPGIERVRFMTSHPKDLSDELISAMAECDSVCEHIHLPFQAGNNRVLKTMNRKYTKEQYLELVDKIKRAIPDIAITTDIIVGFPGETYEEFEDTLDVVRKVGFDAAYTYLYSIREGTPAAEMKDQIPEDEKSRRFKELLDTLNPIGYEKNLKMVGKVESVLVEGTSKNNEEVLSGRTRSGKLINFKGTADLIGSIVDVKIEEARTWTLNGSLAGEA</sequence>
<dbReference type="OrthoDB" id="9805215at2"/>
<dbReference type="RefSeq" id="WP_071061698.1">
    <property type="nucleotide sequence ID" value="NZ_MKIE01000002.1"/>
</dbReference>
<dbReference type="GO" id="GO:0005829">
    <property type="term" value="C:cytosol"/>
    <property type="evidence" value="ECO:0007669"/>
    <property type="project" value="TreeGrafter"/>
</dbReference>
<evidence type="ECO:0000256" key="6">
    <source>
        <dbReference type="ARBA" id="ARBA00022694"/>
    </source>
</evidence>
<dbReference type="Pfam" id="PF04055">
    <property type="entry name" value="Radical_SAM"/>
    <property type="match status" value="1"/>
</dbReference>
<dbReference type="InterPro" id="IPR006638">
    <property type="entry name" value="Elp3/MiaA/NifB-like_rSAM"/>
</dbReference>
<dbReference type="FunFam" id="3.80.30.20:FF:000001">
    <property type="entry name" value="tRNA-2-methylthio-N(6)-dimethylallyladenosine synthase 2"/>
    <property type="match status" value="1"/>
</dbReference>
<keyword evidence="3 11" id="KW-0963">Cytoplasm</keyword>
<evidence type="ECO:0000259" key="13">
    <source>
        <dbReference type="PROSITE" id="PS51449"/>
    </source>
</evidence>
<dbReference type="CDD" id="cd01335">
    <property type="entry name" value="Radical_SAM"/>
    <property type="match status" value="1"/>
</dbReference>
<dbReference type="SMART" id="SM00729">
    <property type="entry name" value="Elp3"/>
    <property type="match status" value="1"/>
</dbReference>
<evidence type="ECO:0000259" key="14">
    <source>
        <dbReference type="PROSITE" id="PS51918"/>
    </source>
</evidence>
<feature type="domain" description="TRAM" evidence="12">
    <location>
        <begin position="407"/>
        <end position="470"/>
    </location>
</feature>
<dbReference type="InterPro" id="IPR002792">
    <property type="entry name" value="TRAM_dom"/>
</dbReference>
<keyword evidence="8 11" id="KW-0408">Iron</keyword>
<keyword evidence="5 11" id="KW-0949">S-adenosyl-L-methionine</keyword>
<evidence type="ECO:0000313" key="16">
    <source>
        <dbReference type="Proteomes" id="UP000180254"/>
    </source>
</evidence>
<feature type="binding site" evidence="11">
    <location>
        <position position="188"/>
    </location>
    <ligand>
        <name>[4Fe-4S] cluster</name>
        <dbReference type="ChEBI" id="CHEBI:49883"/>
        <label>2</label>
        <note>4Fe-4S-S-AdoMet</note>
    </ligand>
</feature>
<evidence type="ECO:0000256" key="11">
    <source>
        <dbReference type="HAMAP-Rule" id="MF_01864"/>
    </source>
</evidence>
<dbReference type="NCBIfam" id="TIGR00089">
    <property type="entry name" value="MiaB/RimO family radical SAM methylthiotransferase"/>
    <property type="match status" value="1"/>
</dbReference>
<dbReference type="PROSITE" id="PS01278">
    <property type="entry name" value="MTTASE_RADICAL"/>
    <property type="match status" value="1"/>
</dbReference>
<comment type="caution">
    <text evidence="15">The sequence shown here is derived from an EMBL/GenBank/DDBJ whole genome shotgun (WGS) entry which is preliminary data.</text>
</comment>
<dbReference type="STRING" id="39480.EUAN_06700"/>
<organism evidence="15 16">
    <name type="scientific">Andreesenia angusta</name>
    <dbReference type="NCBI Taxonomy" id="39480"/>
    <lineage>
        <taxon>Bacteria</taxon>
        <taxon>Bacillati</taxon>
        <taxon>Bacillota</taxon>
        <taxon>Tissierellia</taxon>
        <taxon>Tissierellales</taxon>
        <taxon>Gottschalkiaceae</taxon>
        <taxon>Andreesenia</taxon>
    </lineage>
</organism>
<dbReference type="PANTHER" id="PTHR43020:SF2">
    <property type="entry name" value="MITOCHONDRIAL TRNA METHYLTHIOTRANSFERASE CDK5RAP1"/>
    <property type="match status" value="1"/>
</dbReference>
<dbReference type="GO" id="GO:0046872">
    <property type="term" value="F:metal ion binding"/>
    <property type="evidence" value="ECO:0007669"/>
    <property type="project" value="UniProtKB-KW"/>
</dbReference>
<comment type="similarity">
    <text evidence="11">Belongs to the methylthiotransferase family. MiaB subfamily.</text>
</comment>
<evidence type="ECO:0000256" key="10">
    <source>
        <dbReference type="ARBA" id="ARBA00033765"/>
    </source>
</evidence>
<dbReference type="Proteomes" id="UP000180254">
    <property type="component" value="Unassembled WGS sequence"/>
</dbReference>
<feature type="domain" description="MTTase N-terminal" evidence="13">
    <location>
        <begin position="33"/>
        <end position="151"/>
    </location>
</feature>
<evidence type="ECO:0000259" key="12">
    <source>
        <dbReference type="PROSITE" id="PS50926"/>
    </source>
</evidence>
<dbReference type="SFLD" id="SFLDG01061">
    <property type="entry name" value="methylthiotransferase"/>
    <property type="match status" value="1"/>
</dbReference>
<evidence type="ECO:0000256" key="3">
    <source>
        <dbReference type="ARBA" id="ARBA00022490"/>
    </source>
</evidence>
<gene>
    <name evidence="11 15" type="primary">miaB</name>
    <name evidence="15" type="ORF">EUAN_06700</name>
</gene>
<evidence type="ECO:0000313" key="15">
    <source>
        <dbReference type="EMBL" id="OHW62886.1"/>
    </source>
</evidence>
<feature type="binding site" evidence="11">
    <location>
        <position position="195"/>
    </location>
    <ligand>
        <name>[4Fe-4S] cluster</name>
        <dbReference type="ChEBI" id="CHEBI:49883"/>
        <label>2</label>
        <note>4Fe-4S-S-AdoMet</note>
    </ligand>
</feature>
<keyword evidence="2 11" id="KW-0004">4Fe-4S</keyword>
<comment type="cofactor">
    <cofactor evidence="11">
        <name>[4Fe-4S] cluster</name>
        <dbReference type="ChEBI" id="CHEBI:49883"/>
    </cofactor>
    <text evidence="11">Binds 2 [4Fe-4S] clusters. One cluster is coordinated with 3 cysteines and an exchangeable S-adenosyl-L-methionine.</text>
</comment>
<dbReference type="PANTHER" id="PTHR43020">
    <property type="entry name" value="CDK5 REGULATORY SUBUNIT-ASSOCIATED PROTEIN 1"/>
    <property type="match status" value="1"/>
</dbReference>
<keyword evidence="6 11" id="KW-0819">tRNA processing</keyword>
<dbReference type="SFLD" id="SFLDS00029">
    <property type="entry name" value="Radical_SAM"/>
    <property type="match status" value="1"/>
</dbReference>
<dbReference type="GO" id="GO:0035597">
    <property type="term" value="F:tRNA-2-methylthio-N(6)-dimethylallyladenosine(37) synthase activity"/>
    <property type="evidence" value="ECO:0007669"/>
    <property type="project" value="UniProtKB-EC"/>
</dbReference>
<evidence type="ECO:0000256" key="4">
    <source>
        <dbReference type="ARBA" id="ARBA00022679"/>
    </source>
</evidence>
<dbReference type="Pfam" id="PF00919">
    <property type="entry name" value="UPF0004"/>
    <property type="match status" value="1"/>
</dbReference>
<feature type="binding site" evidence="11">
    <location>
        <position position="192"/>
    </location>
    <ligand>
        <name>[4Fe-4S] cluster</name>
        <dbReference type="ChEBI" id="CHEBI:49883"/>
        <label>2</label>
        <note>4Fe-4S-S-AdoMet</note>
    </ligand>
</feature>
<comment type="function">
    <text evidence="1 11">Catalyzes the methylthiolation of N6-(dimethylallyl)adenosine (i(6)A), leading to the formation of 2-methylthio-N6-(dimethylallyl)adenosine (ms(2)i(6)A) at position 37 in tRNAs that read codons beginning with uridine.</text>
</comment>
<dbReference type="PROSITE" id="PS50926">
    <property type="entry name" value="TRAM"/>
    <property type="match status" value="1"/>
</dbReference>
<keyword evidence="16" id="KW-1185">Reference proteome</keyword>
<dbReference type="InterPro" id="IPR006463">
    <property type="entry name" value="MiaB_methiolase"/>
</dbReference>
<dbReference type="GO" id="GO:0051539">
    <property type="term" value="F:4 iron, 4 sulfur cluster binding"/>
    <property type="evidence" value="ECO:0007669"/>
    <property type="project" value="UniProtKB-UniRule"/>
</dbReference>
<name>A0A1S1V8G8_9FIRM</name>
<dbReference type="InterPro" id="IPR038135">
    <property type="entry name" value="Methylthiotransferase_N_sf"/>
</dbReference>
<dbReference type="FunFam" id="3.40.50.12160:FF:000006">
    <property type="entry name" value="tRNA-2-methylthio-N(6)-dimethylallyladenosine synthase"/>
    <property type="match status" value="1"/>
</dbReference>
<protein>
    <recommendedName>
        <fullName evidence="10 11">tRNA-2-methylthio-N(6)-dimethylallyladenosine synthase</fullName>
        <ecNumber evidence="10 11">2.8.4.3</ecNumber>
    </recommendedName>
    <alternativeName>
        <fullName evidence="11">(Dimethylallyl)adenosine tRNA methylthiotransferase MiaB</fullName>
    </alternativeName>
    <alternativeName>
        <fullName evidence="11">tRNA-i(6)A37 methylthiotransferase</fullName>
    </alternativeName>
</protein>
<dbReference type="HAMAP" id="MF_01864">
    <property type="entry name" value="tRNA_metthiotr_MiaB"/>
    <property type="match status" value="1"/>
</dbReference>
<dbReference type="AlphaFoldDB" id="A0A1S1V8G8"/>
<proteinExistence type="inferred from homology"/>